<dbReference type="InterPro" id="IPR003439">
    <property type="entry name" value="ABC_transporter-like_ATP-bd"/>
</dbReference>
<keyword evidence="2" id="KW-0813">Transport</keyword>
<keyword evidence="4" id="KW-0547">Nucleotide-binding</keyword>
<dbReference type="InterPro" id="IPR027417">
    <property type="entry name" value="P-loop_NTPase"/>
</dbReference>
<evidence type="ECO:0000313" key="7">
    <source>
        <dbReference type="EMBL" id="NES11193.1"/>
    </source>
</evidence>
<reference evidence="7 8" key="1">
    <citation type="submission" date="2020-02" db="EMBL/GenBank/DDBJ databases">
        <title>Broccoli isolated Pseudomonas sp.</title>
        <authorList>
            <person name="Fujikawa T."/>
            <person name="Sawada H."/>
        </authorList>
    </citation>
    <scope>NUCLEOTIDE SEQUENCE [LARGE SCALE GENOMIC DNA]</scope>
    <source>
        <strain evidence="7 8">JCM 32154</strain>
    </source>
</reference>
<comment type="similarity">
    <text evidence="1">Belongs to the ABC transporter superfamily.</text>
</comment>
<evidence type="ECO:0000259" key="6">
    <source>
        <dbReference type="Pfam" id="PF00005"/>
    </source>
</evidence>
<sequence>MTIRLTGACLNHGALQALRDLNMTIEAGEQVAIIGPSGAGKSSLLHLIATAIEPAGGELEVLGQRPWRLPARLRQKLRARVGLIHQVPPCR</sequence>
<name>A0A6I5RTD0_9PSED</name>
<feature type="non-terminal residue" evidence="7">
    <location>
        <position position="91"/>
    </location>
</feature>
<accession>A0A6I5RTD0</accession>
<evidence type="ECO:0000256" key="1">
    <source>
        <dbReference type="ARBA" id="ARBA00005417"/>
    </source>
</evidence>
<dbReference type="GO" id="GO:0005524">
    <property type="term" value="F:ATP binding"/>
    <property type="evidence" value="ECO:0007669"/>
    <property type="project" value="UniProtKB-KW"/>
</dbReference>
<protein>
    <submittedName>
        <fullName evidence="7">ATP-binding cassette domain-containing protein</fullName>
    </submittedName>
</protein>
<proteinExistence type="inferred from homology"/>
<dbReference type="Proteomes" id="UP000471751">
    <property type="component" value="Unassembled WGS sequence"/>
</dbReference>
<keyword evidence="3" id="KW-0536">Nodulation</keyword>
<dbReference type="GO" id="GO:0016887">
    <property type="term" value="F:ATP hydrolysis activity"/>
    <property type="evidence" value="ECO:0007669"/>
    <property type="project" value="InterPro"/>
</dbReference>
<keyword evidence="5 7" id="KW-0067">ATP-binding</keyword>
<evidence type="ECO:0000313" key="8">
    <source>
        <dbReference type="Proteomes" id="UP000471751"/>
    </source>
</evidence>
<feature type="domain" description="ABC transporter" evidence="6">
    <location>
        <begin position="18"/>
        <end position="87"/>
    </location>
</feature>
<evidence type="ECO:0000256" key="3">
    <source>
        <dbReference type="ARBA" id="ARBA00022458"/>
    </source>
</evidence>
<evidence type="ECO:0000256" key="5">
    <source>
        <dbReference type="ARBA" id="ARBA00022840"/>
    </source>
</evidence>
<dbReference type="Gene3D" id="3.40.50.300">
    <property type="entry name" value="P-loop containing nucleotide triphosphate hydrolases"/>
    <property type="match status" value="1"/>
</dbReference>
<gene>
    <name evidence="7" type="ORF">G3O07_17920</name>
</gene>
<dbReference type="AlphaFoldDB" id="A0A6I5RTD0"/>
<dbReference type="PANTHER" id="PTHR42711:SF5">
    <property type="entry name" value="ABC TRANSPORTER ATP-BINDING PROTEIN NATA"/>
    <property type="match status" value="1"/>
</dbReference>
<evidence type="ECO:0000256" key="4">
    <source>
        <dbReference type="ARBA" id="ARBA00022741"/>
    </source>
</evidence>
<dbReference type="SUPFAM" id="SSF52540">
    <property type="entry name" value="P-loop containing nucleoside triphosphate hydrolases"/>
    <property type="match status" value="1"/>
</dbReference>
<evidence type="ECO:0000256" key="2">
    <source>
        <dbReference type="ARBA" id="ARBA00022448"/>
    </source>
</evidence>
<organism evidence="7 8">
    <name type="scientific">Pseudomonas laurentiana</name>
    <dbReference type="NCBI Taxonomy" id="2364649"/>
    <lineage>
        <taxon>Bacteria</taxon>
        <taxon>Pseudomonadati</taxon>
        <taxon>Pseudomonadota</taxon>
        <taxon>Gammaproteobacteria</taxon>
        <taxon>Pseudomonadales</taxon>
        <taxon>Pseudomonadaceae</taxon>
        <taxon>Pseudomonas</taxon>
    </lineage>
</organism>
<dbReference type="Pfam" id="PF00005">
    <property type="entry name" value="ABC_tran"/>
    <property type="match status" value="1"/>
</dbReference>
<dbReference type="InterPro" id="IPR050763">
    <property type="entry name" value="ABC_transporter_ATP-binding"/>
</dbReference>
<dbReference type="PANTHER" id="PTHR42711">
    <property type="entry name" value="ABC TRANSPORTER ATP-BINDING PROTEIN"/>
    <property type="match status" value="1"/>
</dbReference>
<comment type="caution">
    <text evidence="7">The sequence shown here is derived from an EMBL/GenBank/DDBJ whole genome shotgun (WGS) entry which is preliminary data.</text>
</comment>
<keyword evidence="8" id="KW-1185">Reference proteome</keyword>
<dbReference type="EMBL" id="JAAHBT010000217">
    <property type="protein sequence ID" value="NES11193.1"/>
    <property type="molecule type" value="Genomic_DNA"/>
</dbReference>